<dbReference type="NCBIfam" id="NF008275">
    <property type="entry name" value="PRK11053.1"/>
    <property type="match status" value="1"/>
</dbReference>
<dbReference type="InterPro" id="IPR033878">
    <property type="entry name" value="NfsB-like"/>
</dbReference>
<dbReference type="CDD" id="cd02149">
    <property type="entry name" value="NfsB-like"/>
    <property type="match status" value="1"/>
</dbReference>
<evidence type="ECO:0000256" key="2">
    <source>
        <dbReference type="ARBA" id="ARBA00022857"/>
    </source>
</evidence>
<gene>
    <name evidence="5" type="primary">nfsB</name>
    <name evidence="5" type="ORF">IPL58_09220</name>
</gene>
<dbReference type="InterPro" id="IPR000415">
    <property type="entry name" value="Nitroreductase-like"/>
</dbReference>
<protein>
    <submittedName>
        <fullName evidence="5">Oxygen-insensitive NAD(P)H nitroreductase</fullName>
        <ecNumber evidence="5">1.5.1.34</ecNumber>
    </submittedName>
</protein>
<dbReference type="EMBL" id="JADJUC010000008">
    <property type="protein sequence ID" value="MBK8524278.1"/>
    <property type="molecule type" value="Genomic_DNA"/>
</dbReference>
<feature type="domain" description="Nitroreductase" evidence="4">
    <location>
        <begin position="8"/>
        <end position="193"/>
    </location>
</feature>
<dbReference type="PANTHER" id="PTHR43673">
    <property type="entry name" value="NAD(P)H NITROREDUCTASE YDGI-RELATED"/>
    <property type="match status" value="1"/>
</dbReference>
<evidence type="ECO:0000259" key="4">
    <source>
        <dbReference type="Pfam" id="PF00881"/>
    </source>
</evidence>
<organism evidence="5 6">
    <name type="scientific">Candidatus Proximibacter danicus</name>
    <dbReference type="NCBI Taxonomy" id="2954365"/>
    <lineage>
        <taxon>Bacteria</taxon>
        <taxon>Pseudomonadati</taxon>
        <taxon>Pseudomonadota</taxon>
        <taxon>Betaproteobacteria</taxon>
        <taxon>Candidatus Proximibacter</taxon>
    </lineage>
</organism>
<name>A0A9D7PRL8_9PROT</name>
<accession>A0A9D7PRL8</accession>
<comment type="caution">
    <text evidence="5">The sequence shown here is derived from an EMBL/GenBank/DDBJ whole genome shotgun (WGS) entry which is preliminary data.</text>
</comment>
<dbReference type="AlphaFoldDB" id="A0A9D7PRL8"/>
<sequence length="217" mass="23701">MNIAQIAQARYTTKAFDPERKIPEEIVEQLCAVLRNAPSSVNSQPWHFIIADSPEAKARVAKATQGGFSYNEAKLRNASHVIVLCGRARLDDAHLDAVIAQENSDGRFATPEAMAMQDKTRRFYVNLHQNEMKDDRSWIERQIYIALGGLLLAAGAVNVDACPMEGFDAALLDAELGLAAQGLSSVVLVALGYRGADDFNASLPKSRLAEAVLFTRL</sequence>
<proteinExistence type="inferred from homology"/>
<reference evidence="5" key="1">
    <citation type="submission" date="2020-10" db="EMBL/GenBank/DDBJ databases">
        <title>Connecting structure to function with the recovery of over 1000 high-quality activated sludge metagenome-assembled genomes encoding full-length rRNA genes using long-read sequencing.</title>
        <authorList>
            <person name="Singleton C.M."/>
            <person name="Petriglieri F."/>
            <person name="Kristensen J.M."/>
            <person name="Kirkegaard R.H."/>
            <person name="Michaelsen T.Y."/>
            <person name="Andersen M.H."/>
            <person name="Karst S.M."/>
            <person name="Dueholm M.S."/>
            <person name="Nielsen P.H."/>
            <person name="Albertsen M."/>
        </authorList>
    </citation>
    <scope>NUCLEOTIDE SEQUENCE</scope>
    <source>
        <strain evidence="5">Hirt_18-Q3-R61-65_BATAC.395</strain>
    </source>
</reference>
<evidence type="ECO:0000256" key="3">
    <source>
        <dbReference type="ARBA" id="ARBA00023002"/>
    </source>
</evidence>
<dbReference type="SUPFAM" id="SSF55469">
    <property type="entry name" value="FMN-dependent nitroreductase-like"/>
    <property type="match status" value="1"/>
</dbReference>
<evidence type="ECO:0000313" key="6">
    <source>
        <dbReference type="Proteomes" id="UP000886689"/>
    </source>
</evidence>
<evidence type="ECO:0000256" key="1">
    <source>
        <dbReference type="ARBA" id="ARBA00007118"/>
    </source>
</evidence>
<dbReference type="EC" id="1.5.1.34" evidence="5"/>
<evidence type="ECO:0000313" key="5">
    <source>
        <dbReference type="EMBL" id="MBK8524278.1"/>
    </source>
</evidence>
<comment type="similarity">
    <text evidence="1">Belongs to the nitroreductase family.</text>
</comment>
<dbReference type="Pfam" id="PF00881">
    <property type="entry name" value="Nitroreductase"/>
    <property type="match status" value="1"/>
</dbReference>
<dbReference type="InterPro" id="IPR029479">
    <property type="entry name" value="Nitroreductase"/>
</dbReference>
<keyword evidence="2" id="KW-0521">NADP</keyword>
<dbReference type="Gene3D" id="3.40.109.10">
    <property type="entry name" value="NADH Oxidase"/>
    <property type="match status" value="1"/>
</dbReference>
<dbReference type="PANTHER" id="PTHR43673:SF10">
    <property type="entry name" value="NADH DEHYDROGENASE_NAD(P)H NITROREDUCTASE XCC3605-RELATED"/>
    <property type="match status" value="1"/>
</dbReference>
<dbReference type="GO" id="GO:0004155">
    <property type="term" value="F:6,7-dihydropteridine reductase activity"/>
    <property type="evidence" value="ECO:0007669"/>
    <property type="project" value="UniProtKB-EC"/>
</dbReference>
<keyword evidence="3 5" id="KW-0560">Oxidoreductase</keyword>
<dbReference type="Proteomes" id="UP000886689">
    <property type="component" value="Unassembled WGS sequence"/>
</dbReference>